<evidence type="ECO:0000256" key="1">
    <source>
        <dbReference type="SAM" id="MobiDB-lite"/>
    </source>
</evidence>
<keyword evidence="3" id="KW-1185">Reference proteome</keyword>
<gene>
    <name evidence="2" type="ORF">AVEN_143439_1</name>
</gene>
<feature type="region of interest" description="Disordered" evidence="1">
    <location>
        <begin position="1"/>
        <end position="49"/>
    </location>
</feature>
<dbReference type="EMBL" id="BGPR01120964">
    <property type="protein sequence ID" value="GBN20155.1"/>
    <property type="molecule type" value="Genomic_DNA"/>
</dbReference>
<name>A0A4Y2LZE5_ARAVE</name>
<feature type="non-terminal residue" evidence="2">
    <location>
        <position position="1"/>
    </location>
</feature>
<reference evidence="2 3" key="1">
    <citation type="journal article" date="2019" name="Sci. Rep.">
        <title>Orb-weaving spider Araneus ventricosus genome elucidates the spidroin gene catalogue.</title>
        <authorList>
            <person name="Kono N."/>
            <person name="Nakamura H."/>
            <person name="Ohtoshi R."/>
            <person name="Moran D.A.P."/>
            <person name="Shinohara A."/>
            <person name="Yoshida Y."/>
            <person name="Fujiwara M."/>
            <person name="Mori M."/>
            <person name="Tomita M."/>
            <person name="Arakawa K."/>
        </authorList>
    </citation>
    <scope>NUCLEOTIDE SEQUENCE [LARGE SCALE GENOMIC DNA]</scope>
</reference>
<accession>A0A4Y2LZE5</accession>
<sequence length="49" mass="5155">GGRGGGGYGGRRRGGYDDDDDGGRVSYLQRNHRPGPSNYTDLSPDLSGN</sequence>
<feature type="compositionally biased region" description="Polar residues" evidence="1">
    <location>
        <begin position="37"/>
        <end position="49"/>
    </location>
</feature>
<dbReference type="AlphaFoldDB" id="A0A4Y2LZE5"/>
<evidence type="ECO:0000313" key="2">
    <source>
        <dbReference type="EMBL" id="GBN20155.1"/>
    </source>
</evidence>
<organism evidence="2 3">
    <name type="scientific">Araneus ventricosus</name>
    <name type="common">Orbweaver spider</name>
    <name type="synonym">Epeira ventricosa</name>
    <dbReference type="NCBI Taxonomy" id="182803"/>
    <lineage>
        <taxon>Eukaryota</taxon>
        <taxon>Metazoa</taxon>
        <taxon>Ecdysozoa</taxon>
        <taxon>Arthropoda</taxon>
        <taxon>Chelicerata</taxon>
        <taxon>Arachnida</taxon>
        <taxon>Araneae</taxon>
        <taxon>Araneomorphae</taxon>
        <taxon>Entelegynae</taxon>
        <taxon>Araneoidea</taxon>
        <taxon>Araneidae</taxon>
        <taxon>Araneus</taxon>
    </lineage>
</organism>
<comment type="caution">
    <text evidence="2">The sequence shown here is derived from an EMBL/GenBank/DDBJ whole genome shotgun (WGS) entry which is preliminary data.</text>
</comment>
<protein>
    <submittedName>
        <fullName evidence="2">Uncharacterized protein</fullName>
    </submittedName>
</protein>
<evidence type="ECO:0000313" key="3">
    <source>
        <dbReference type="Proteomes" id="UP000499080"/>
    </source>
</evidence>
<dbReference type="Proteomes" id="UP000499080">
    <property type="component" value="Unassembled WGS sequence"/>
</dbReference>
<proteinExistence type="predicted"/>